<evidence type="ECO:0000256" key="2">
    <source>
        <dbReference type="ARBA" id="ARBA00023033"/>
    </source>
</evidence>
<dbReference type="Proteomes" id="UP001241758">
    <property type="component" value="Unassembled WGS sequence"/>
</dbReference>
<keyword evidence="5" id="KW-1185">Reference proteome</keyword>
<dbReference type="PRINTS" id="PR00420">
    <property type="entry name" value="RNGMNOXGNASE"/>
</dbReference>
<gene>
    <name evidence="4" type="ORF">QLQ12_24620</name>
</gene>
<dbReference type="Pfam" id="PF01494">
    <property type="entry name" value="FAD_binding_3"/>
    <property type="match status" value="1"/>
</dbReference>
<evidence type="ECO:0000256" key="1">
    <source>
        <dbReference type="ARBA" id="ARBA00023002"/>
    </source>
</evidence>
<keyword evidence="1" id="KW-0560">Oxidoreductase</keyword>
<accession>A0ABT6WQ44</accession>
<proteinExistence type="predicted"/>
<dbReference type="Pfam" id="PF13450">
    <property type="entry name" value="NAD_binding_8"/>
    <property type="match status" value="1"/>
</dbReference>
<dbReference type="InterPro" id="IPR050493">
    <property type="entry name" value="FAD-dep_Monooxygenase_BioMet"/>
</dbReference>
<dbReference type="SUPFAM" id="SSF51905">
    <property type="entry name" value="FAD/NAD(P)-binding domain"/>
    <property type="match status" value="1"/>
</dbReference>
<keyword evidence="2" id="KW-0503">Monooxygenase</keyword>
<dbReference type="InterPro" id="IPR036188">
    <property type="entry name" value="FAD/NAD-bd_sf"/>
</dbReference>
<evidence type="ECO:0000259" key="3">
    <source>
        <dbReference type="Pfam" id="PF01494"/>
    </source>
</evidence>
<evidence type="ECO:0000313" key="4">
    <source>
        <dbReference type="EMBL" id="MDI6101811.1"/>
    </source>
</evidence>
<reference evidence="4 5" key="1">
    <citation type="submission" date="2023-05" db="EMBL/GenBank/DDBJ databases">
        <title>Actinoplanes sp. NEAU-A12 genome sequencing.</title>
        <authorList>
            <person name="Wang Z.-S."/>
        </authorList>
    </citation>
    <scope>NUCLEOTIDE SEQUENCE [LARGE SCALE GENOMIC DNA]</scope>
    <source>
        <strain evidence="4 5">NEAU-A12</strain>
    </source>
</reference>
<comment type="caution">
    <text evidence="4">The sequence shown here is derived from an EMBL/GenBank/DDBJ whole genome shotgun (WGS) entry which is preliminary data.</text>
</comment>
<dbReference type="InterPro" id="IPR002938">
    <property type="entry name" value="FAD-bd"/>
</dbReference>
<dbReference type="PANTHER" id="PTHR13789">
    <property type="entry name" value="MONOOXYGENASE"/>
    <property type="match status" value="1"/>
</dbReference>
<feature type="domain" description="FAD-binding" evidence="3">
    <location>
        <begin position="147"/>
        <end position="303"/>
    </location>
</feature>
<protein>
    <submittedName>
        <fullName evidence="4">NAD(P)/FAD-dependent oxidoreductase</fullName>
    </submittedName>
</protein>
<dbReference type="Gene3D" id="3.50.50.60">
    <property type="entry name" value="FAD/NAD(P)-binding domain"/>
    <property type="match status" value="1"/>
</dbReference>
<dbReference type="PANTHER" id="PTHR13789:SF309">
    <property type="entry name" value="PUTATIVE (AFU_ORTHOLOGUE AFUA_6G14510)-RELATED"/>
    <property type="match status" value="1"/>
</dbReference>
<name>A0ABT6WQ44_9ACTN</name>
<sequence>MAMDVLVVGGGIAGLALARALRRRDVPVAVAERGDGDGGGLAINLPGNAVAAFAALGLAEGLSGLGRPTERREYRSIRDRLLFSVDEDAFWGPEARPRCVRRSDLLALLADGLDGAVRRPLPVAAVRPVPGGAEVDFGDDTRQQFGFVAGADGVRSAVRATAIGSDTTRPALLSAASWRFMAPNPGVDCWTAWSGPGGAFLLIPVDGDQVYGYASATGGGPVSADPAWLHESFRDYPGPVRRVLDSMTDLYHSPVEEVRTGRWSAGRCVLVGDAAHATAPVWAQGAALAVEDGLVLADLLATADWDTVGSGYERLRRERITHVRSATDRFSRAAALPSWLRHLIMPMIGPRTYRETYGRLRHPFPTP</sequence>
<evidence type="ECO:0000313" key="5">
    <source>
        <dbReference type="Proteomes" id="UP001241758"/>
    </source>
</evidence>
<dbReference type="EMBL" id="JASCTH010000016">
    <property type="protein sequence ID" value="MDI6101811.1"/>
    <property type="molecule type" value="Genomic_DNA"/>
</dbReference>
<organism evidence="4 5">
    <name type="scientific">Actinoplanes sandaracinus</name>
    <dbReference type="NCBI Taxonomy" id="3045177"/>
    <lineage>
        <taxon>Bacteria</taxon>
        <taxon>Bacillati</taxon>
        <taxon>Actinomycetota</taxon>
        <taxon>Actinomycetes</taxon>
        <taxon>Micromonosporales</taxon>
        <taxon>Micromonosporaceae</taxon>
        <taxon>Actinoplanes</taxon>
    </lineage>
</organism>